<evidence type="ECO:0000256" key="33">
    <source>
        <dbReference type="ARBA" id="ARBA00049179"/>
    </source>
</evidence>
<comment type="catalytic activity">
    <reaction evidence="32">
        <text>13,14-dihydro-15-oxo-prostaglandin E1 + NADP(+) = 15-oxoprostaglandin E1 + NADPH + H(+)</text>
        <dbReference type="Rhea" id="RHEA:50584"/>
        <dbReference type="ChEBI" id="CHEBI:15378"/>
        <dbReference type="ChEBI" id="CHEBI:57401"/>
        <dbReference type="ChEBI" id="CHEBI:57783"/>
        <dbReference type="ChEBI" id="CHEBI:58349"/>
        <dbReference type="ChEBI" id="CHEBI:133408"/>
    </reaction>
    <physiologicalReaction direction="right-to-left" evidence="32">
        <dbReference type="Rhea" id="RHEA:50586"/>
    </physiologicalReaction>
</comment>
<dbReference type="EC" id="1.3.1.74" evidence="5"/>
<comment type="catalytic activity">
    <reaction evidence="27">
        <text>13,14-dihydro-15-oxo-PGF2alpha + NADP(+) = 15-oxoprostaglandin F2alpha + NADPH + H(+)</text>
        <dbReference type="Rhea" id="RHEA:50588"/>
        <dbReference type="ChEBI" id="CHEBI:15378"/>
        <dbReference type="ChEBI" id="CHEBI:57783"/>
        <dbReference type="ChEBI" id="CHEBI:58349"/>
        <dbReference type="ChEBI" id="CHEBI:133374"/>
        <dbReference type="ChEBI" id="CHEBI:133409"/>
    </reaction>
    <physiologicalReaction direction="right-to-left" evidence="27">
        <dbReference type="Rhea" id="RHEA:50590"/>
    </physiologicalReaction>
</comment>
<dbReference type="OrthoDB" id="809632at2759"/>
<evidence type="ECO:0000256" key="2">
    <source>
        <dbReference type="ARBA" id="ARBA00010460"/>
    </source>
</evidence>
<evidence type="ECO:0000256" key="18">
    <source>
        <dbReference type="ARBA" id="ARBA00032297"/>
    </source>
</evidence>
<evidence type="ECO:0000256" key="30">
    <source>
        <dbReference type="ARBA" id="ARBA00048953"/>
    </source>
</evidence>
<evidence type="ECO:0000256" key="26">
    <source>
        <dbReference type="ARBA" id="ARBA00048066"/>
    </source>
</evidence>
<keyword evidence="9" id="KW-0597">Phosphoprotein</keyword>
<dbReference type="Pfam" id="PF00107">
    <property type="entry name" value="ADH_zinc_N"/>
    <property type="match status" value="1"/>
</dbReference>
<dbReference type="InterPro" id="IPR036291">
    <property type="entry name" value="NAD(P)-bd_dom_sf"/>
</dbReference>
<dbReference type="FunFam" id="3.40.50.720:FF:000121">
    <property type="entry name" value="Prostaglandin reductase 2"/>
    <property type="match status" value="1"/>
</dbReference>
<keyword evidence="12" id="KW-0007">Acetylation</keyword>
<comment type="catalytic activity">
    <reaction evidence="22">
        <text>pentan-2-one + NADP(+) = (E)-pent-3-en-2-one + NADPH + H(+)</text>
        <dbReference type="Rhea" id="RHEA:50788"/>
        <dbReference type="ChEBI" id="CHEBI:15378"/>
        <dbReference type="ChEBI" id="CHEBI:16472"/>
        <dbReference type="ChEBI" id="CHEBI:57783"/>
        <dbReference type="ChEBI" id="CHEBI:58349"/>
        <dbReference type="ChEBI" id="CHEBI:145276"/>
    </reaction>
    <physiologicalReaction direction="right-to-left" evidence="22">
        <dbReference type="Rhea" id="RHEA:50790"/>
    </physiologicalReaction>
</comment>
<comment type="catalytic activity">
    <reaction evidence="29">
        <text>20-hydroxy-leukotriene B4 + NADP(+) = 12-oxo-20-hydroxy-leukotriene B4 + NADPH + H(+)</text>
        <dbReference type="Rhea" id="RHEA:51208"/>
        <dbReference type="ChEBI" id="CHEBI:15378"/>
        <dbReference type="ChEBI" id="CHEBI:57460"/>
        <dbReference type="ChEBI" id="CHEBI:57783"/>
        <dbReference type="ChEBI" id="CHEBI:58349"/>
        <dbReference type="ChEBI" id="CHEBI:133346"/>
    </reaction>
    <physiologicalReaction direction="left-to-right" evidence="29">
        <dbReference type="Rhea" id="RHEA:51209"/>
    </physiologicalReaction>
</comment>
<dbReference type="GO" id="GO:0005737">
    <property type="term" value="C:cytoplasm"/>
    <property type="evidence" value="ECO:0007669"/>
    <property type="project" value="UniProtKB-SubCell"/>
</dbReference>
<evidence type="ECO:0000256" key="25">
    <source>
        <dbReference type="ARBA" id="ARBA00047903"/>
    </source>
</evidence>
<gene>
    <name evidence="36" type="primary">106668120</name>
</gene>
<evidence type="ECO:0000313" key="37">
    <source>
        <dbReference type="Proteomes" id="UP000494040"/>
    </source>
</evidence>
<dbReference type="InterPro" id="IPR041694">
    <property type="entry name" value="ADH_N_2"/>
</dbReference>
<accession>A0A8I6RVD5</accession>
<evidence type="ECO:0000256" key="3">
    <source>
        <dbReference type="ARBA" id="ARBA00011852"/>
    </source>
</evidence>
<evidence type="ECO:0000256" key="29">
    <source>
        <dbReference type="ARBA" id="ARBA00048591"/>
    </source>
</evidence>
<evidence type="ECO:0000256" key="11">
    <source>
        <dbReference type="ARBA" id="ARBA00022857"/>
    </source>
</evidence>
<dbReference type="Gene3D" id="3.90.180.10">
    <property type="entry name" value="Medium-chain alcohol dehydrogenases, catalytic domain"/>
    <property type="match status" value="1"/>
</dbReference>
<name>A0A8I6RVD5_CIMLE</name>
<dbReference type="EnsemblMetazoa" id="XM_014396582.2">
    <property type="protein sequence ID" value="XP_014252068.1"/>
    <property type="gene ID" value="LOC106668120"/>
</dbReference>
<evidence type="ECO:0000256" key="13">
    <source>
        <dbReference type="ARBA" id="ARBA00023002"/>
    </source>
</evidence>
<dbReference type="InterPro" id="IPR011032">
    <property type="entry name" value="GroES-like_sf"/>
</dbReference>
<evidence type="ECO:0000259" key="35">
    <source>
        <dbReference type="SMART" id="SM00829"/>
    </source>
</evidence>
<evidence type="ECO:0000256" key="14">
    <source>
        <dbReference type="ARBA" id="ARBA00023098"/>
    </source>
</evidence>
<dbReference type="PANTHER" id="PTHR43205">
    <property type="entry name" value="PROSTAGLANDIN REDUCTASE"/>
    <property type="match status" value="1"/>
</dbReference>
<keyword evidence="7" id="KW-0963">Cytoplasm</keyword>
<comment type="catalytic activity">
    <reaction evidence="31">
        <text>(5S,12S)-dihydroxy-(6E,10E,12E,14Z)-eicosatetraenoate + NADP(+) = 12-oxo-(5S)-hydroxy-(6E,8E,10E,14Z)-eicosatetraenoate + NADPH + H(+)</text>
        <dbReference type="Rhea" id="RHEA:51212"/>
        <dbReference type="ChEBI" id="CHEBI:15378"/>
        <dbReference type="ChEBI" id="CHEBI:57783"/>
        <dbReference type="ChEBI" id="CHEBI:58349"/>
        <dbReference type="ChEBI" id="CHEBI:133974"/>
        <dbReference type="ChEBI" id="CHEBI:133975"/>
    </reaction>
    <physiologicalReaction direction="left-to-right" evidence="31">
        <dbReference type="Rhea" id="RHEA:51213"/>
    </physiologicalReaction>
</comment>
<comment type="catalytic activity">
    <reaction evidence="33">
        <text>an n-alkanal + NADP(+) = an alk-2-enal + NADPH + H(+)</text>
        <dbReference type="Rhea" id="RHEA:13737"/>
        <dbReference type="ChEBI" id="CHEBI:12834"/>
        <dbReference type="ChEBI" id="CHEBI:13757"/>
        <dbReference type="ChEBI" id="CHEBI:15378"/>
        <dbReference type="ChEBI" id="CHEBI:57783"/>
        <dbReference type="ChEBI" id="CHEBI:58349"/>
        <dbReference type="EC" id="1.3.1.74"/>
    </reaction>
    <physiologicalReaction direction="right-to-left" evidence="33">
        <dbReference type="Rhea" id="RHEA:13739"/>
    </physiologicalReaction>
</comment>
<evidence type="ECO:0000256" key="9">
    <source>
        <dbReference type="ARBA" id="ARBA00022553"/>
    </source>
</evidence>
<evidence type="ECO:0000256" key="7">
    <source>
        <dbReference type="ARBA" id="ARBA00022490"/>
    </source>
</evidence>
<evidence type="ECO:0000256" key="31">
    <source>
        <dbReference type="ARBA" id="ARBA00049068"/>
    </source>
</evidence>
<dbReference type="Gene3D" id="3.40.50.720">
    <property type="entry name" value="NAD(P)-binding Rossmann-like Domain"/>
    <property type="match status" value="1"/>
</dbReference>
<comment type="catalytic activity">
    <reaction evidence="23">
        <text>leukotriene B4 + NADP(+) = 12-oxo-leukotriene B4 + NADPH + H(+)</text>
        <dbReference type="Rhea" id="RHEA:50608"/>
        <dbReference type="ChEBI" id="CHEBI:15378"/>
        <dbReference type="ChEBI" id="CHEBI:57461"/>
        <dbReference type="ChEBI" id="CHEBI:57783"/>
        <dbReference type="ChEBI" id="CHEBI:58349"/>
        <dbReference type="ChEBI" id="CHEBI:133309"/>
    </reaction>
    <physiologicalReaction direction="left-to-right" evidence="23">
        <dbReference type="Rhea" id="RHEA:50609"/>
    </physiologicalReaction>
</comment>
<dbReference type="AlphaFoldDB" id="A0A8I6RVD5"/>
<evidence type="ECO:0000256" key="15">
    <source>
        <dbReference type="ARBA" id="ARBA00023278"/>
    </source>
</evidence>
<organism evidence="36 37">
    <name type="scientific">Cimex lectularius</name>
    <name type="common">Bed bug</name>
    <name type="synonym">Acanthia lectularia</name>
    <dbReference type="NCBI Taxonomy" id="79782"/>
    <lineage>
        <taxon>Eukaryota</taxon>
        <taxon>Metazoa</taxon>
        <taxon>Ecdysozoa</taxon>
        <taxon>Arthropoda</taxon>
        <taxon>Hexapoda</taxon>
        <taxon>Insecta</taxon>
        <taxon>Pterygota</taxon>
        <taxon>Neoptera</taxon>
        <taxon>Paraneoptera</taxon>
        <taxon>Hemiptera</taxon>
        <taxon>Heteroptera</taxon>
        <taxon>Panheteroptera</taxon>
        <taxon>Cimicomorpha</taxon>
        <taxon>Cimicidae</taxon>
        <taxon>Cimex</taxon>
    </lineage>
</organism>
<evidence type="ECO:0000256" key="32">
    <source>
        <dbReference type="ARBA" id="ARBA00049070"/>
    </source>
</evidence>
<comment type="catalytic activity">
    <reaction evidence="25">
        <text>dodecanal + NADP(+) = (2E)-dodecenal + NADPH + H(+)</text>
        <dbReference type="Rhea" id="RHEA:50784"/>
        <dbReference type="ChEBI" id="CHEBI:15378"/>
        <dbReference type="ChEBI" id="CHEBI:27836"/>
        <dbReference type="ChEBI" id="CHEBI:57783"/>
        <dbReference type="ChEBI" id="CHEBI:58349"/>
        <dbReference type="ChEBI" id="CHEBI:133741"/>
    </reaction>
    <physiologicalReaction direction="right-to-left" evidence="25">
        <dbReference type="Rhea" id="RHEA:50786"/>
    </physiologicalReaction>
</comment>
<comment type="catalytic activity">
    <reaction evidence="24">
        <text>13,14-dihydro-15-oxo-prostaglandin F1alpha + NADP(+) = 15-oxoprostaglandin F1alpha + NADPH + H(+)</text>
        <dbReference type="Rhea" id="RHEA:50592"/>
        <dbReference type="ChEBI" id="CHEBI:15378"/>
        <dbReference type="ChEBI" id="CHEBI:57783"/>
        <dbReference type="ChEBI" id="CHEBI:58349"/>
        <dbReference type="ChEBI" id="CHEBI:79072"/>
        <dbReference type="ChEBI" id="CHEBI:133411"/>
    </reaction>
    <physiologicalReaction direction="right-to-left" evidence="24">
        <dbReference type="Rhea" id="RHEA:50594"/>
    </physiologicalReaction>
</comment>
<dbReference type="SMART" id="SM00829">
    <property type="entry name" value="PKS_ER"/>
    <property type="match status" value="1"/>
</dbReference>
<comment type="catalytic activity">
    <reaction evidence="28">
        <text>4-hydroxynonanal + NADP(+) = (E)-4-hydroxynon-2-enal + NADPH + H(+)</text>
        <dbReference type="Rhea" id="RHEA:64736"/>
        <dbReference type="ChEBI" id="CHEBI:15378"/>
        <dbReference type="ChEBI" id="CHEBI:57783"/>
        <dbReference type="ChEBI" id="CHEBI:58349"/>
        <dbReference type="ChEBI" id="CHEBI:58968"/>
        <dbReference type="ChEBI" id="CHEBI:156112"/>
    </reaction>
    <physiologicalReaction direction="right-to-left" evidence="28">
        <dbReference type="Rhea" id="RHEA:64738"/>
    </physiologicalReaction>
</comment>
<evidence type="ECO:0000256" key="1">
    <source>
        <dbReference type="ARBA" id="ARBA00004496"/>
    </source>
</evidence>
<dbReference type="GO" id="GO:0047522">
    <property type="term" value="F:15-oxoprostaglandin 13-reductase [NAD(P)+] activity"/>
    <property type="evidence" value="ECO:0007669"/>
    <property type="project" value="UniProtKB-EC"/>
</dbReference>
<proteinExistence type="inferred from homology"/>
<dbReference type="Proteomes" id="UP000494040">
    <property type="component" value="Unassembled WGS sequence"/>
</dbReference>
<evidence type="ECO:0000256" key="21">
    <source>
        <dbReference type="ARBA" id="ARBA00047617"/>
    </source>
</evidence>
<dbReference type="GO" id="GO:0006693">
    <property type="term" value="P:prostaglandin metabolic process"/>
    <property type="evidence" value="ECO:0007669"/>
    <property type="project" value="UniProtKB-KW"/>
</dbReference>
<dbReference type="KEGG" id="clec:106668120"/>
<comment type="catalytic activity">
    <reaction evidence="34">
        <text>hexanal + NADP(+) = (E)-hex-2-enal + NADPH + H(+)</text>
        <dbReference type="Rhea" id="RHEA:50776"/>
        <dbReference type="ChEBI" id="CHEBI:15378"/>
        <dbReference type="ChEBI" id="CHEBI:28913"/>
        <dbReference type="ChEBI" id="CHEBI:57783"/>
        <dbReference type="ChEBI" id="CHEBI:58349"/>
        <dbReference type="ChEBI" id="CHEBI:88528"/>
    </reaction>
    <physiologicalReaction direction="right-to-left" evidence="34">
        <dbReference type="Rhea" id="RHEA:50778"/>
    </physiologicalReaction>
</comment>
<evidence type="ECO:0000256" key="22">
    <source>
        <dbReference type="ARBA" id="ARBA00047742"/>
    </source>
</evidence>
<evidence type="ECO:0000256" key="19">
    <source>
        <dbReference type="ARBA" id="ARBA00033119"/>
    </source>
</evidence>
<evidence type="ECO:0000256" key="27">
    <source>
        <dbReference type="ARBA" id="ARBA00048290"/>
    </source>
</evidence>
<comment type="catalytic activity">
    <reaction evidence="21">
        <text>decanal + NADP(+) = (2E)-decenal + NADPH + H(+)</text>
        <dbReference type="Rhea" id="RHEA:50612"/>
        <dbReference type="ChEBI" id="CHEBI:15378"/>
        <dbReference type="ChEBI" id="CHEBI:31457"/>
        <dbReference type="ChEBI" id="CHEBI:57783"/>
        <dbReference type="ChEBI" id="CHEBI:58349"/>
        <dbReference type="ChEBI" id="CHEBI:133455"/>
    </reaction>
    <physiologicalReaction direction="right-to-left" evidence="21">
        <dbReference type="Rhea" id="RHEA:50614"/>
    </physiologicalReaction>
</comment>
<evidence type="ECO:0000256" key="12">
    <source>
        <dbReference type="ARBA" id="ARBA00022990"/>
    </source>
</evidence>
<evidence type="ECO:0000256" key="5">
    <source>
        <dbReference type="ARBA" id="ARBA00012410"/>
    </source>
</evidence>
<dbReference type="CDD" id="cd08294">
    <property type="entry name" value="leukotriene_B4_DH_like"/>
    <property type="match status" value="1"/>
</dbReference>
<evidence type="ECO:0000256" key="6">
    <source>
        <dbReference type="ARBA" id="ARBA00020651"/>
    </source>
</evidence>
<evidence type="ECO:0000256" key="28">
    <source>
        <dbReference type="ARBA" id="ARBA00048387"/>
    </source>
</evidence>
<dbReference type="SUPFAM" id="SSF51735">
    <property type="entry name" value="NAD(P)-binding Rossmann-fold domains"/>
    <property type="match status" value="1"/>
</dbReference>
<comment type="similarity">
    <text evidence="2">Belongs to the NADP-dependent oxidoreductase L4BD family.</text>
</comment>
<evidence type="ECO:0000256" key="16">
    <source>
        <dbReference type="ARBA" id="ARBA00031851"/>
    </source>
</evidence>
<dbReference type="InterPro" id="IPR014190">
    <property type="entry name" value="PTGR1"/>
</dbReference>
<dbReference type="OMA" id="YNNREAS"/>
<comment type="catalytic activity">
    <reaction evidence="30">
        <text>6-trans-leukotriene B4 + NADP(+) = 12-oxo-(5S)-hydroxy-(6E,8E,10E,14Z)-eicosatetraenoate + NADPH + H(+)</text>
        <dbReference type="Rhea" id="RHEA:51204"/>
        <dbReference type="ChEBI" id="CHEBI:15378"/>
        <dbReference type="ChEBI" id="CHEBI:57783"/>
        <dbReference type="ChEBI" id="CHEBI:58349"/>
        <dbReference type="ChEBI" id="CHEBI:90723"/>
        <dbReference type="ChEBI" id="CHEBI:133974"/>
    </reaction>
    <physiologicalReaction direction="left-to-right" evidence="30">
        <dbReference type="Rhea" id="RHEA:51205"/>
    </physiologicalReaction>
</comment>
<evidence type="ECO:0000313" key="36">
    <source>
        <dbReference type="EnsemblMetazoa" id="XP_014252068.1"/>
    </source>
</evidence>
<evidence type="ECO:0000256" key="24">
    <source>
        <dbReference type="ARBA" id="ARBA00047878"/>
    </source>
</evidence>
<evidence type="ECO:0000256" key="17">
    <source>
        <dbReference type="ARBA" id="ARBA00032255"/>
    </source>
</evidence>
<evidence type="ECO:0000256" key="23">
    <source>
        <dbReference type="ARBA" id="ARBA00047871"/>
    </source>
</evidence>
<dbReference type="Pfam" id="PF16884">
    <property type="entry name" value="ADH_N_2"/>
    <property type="match status" value="1"/>
</dbReference>
<sequence>MKAKKFVFKKHFEGVPKKTDFELVEQDLPPVKDREVLFEALFISVDPYMRAISPKLPTGITMIGTQVAKVLESKHPDYKKGDLVLGPFGWVTHTVQNPDEVLSPFGEKTKPYVLPDLGGFSPSTALGVLGMPGNTAWFGLTELCKPKSGEVLVVSGAAGAVGSLVGQIGKILGLTVIGFAGSDEKCKMLVKELGFDYAFNYKTKPVPEALQEAAPNGVDCYFDNVGGRMSNDVMNHMNMFGRVANCGSISVYNSDPKDPPLAPVLQPTIVMKQLTLQGFISSRWKDRWFEGIQKNLQFMKEGKLKFKETMVEGFENMFEAFTMLFTGENIGKTVVKV</sequence>
<evidence type="ECO:0000256" key="10">
    <source>
        <dbReference type="ARBA" id="ARBA00022832"/>
    </source>
</evidence>
<dbReference type="GO" id="GO:0032440">
    <property type="term" value="F:2-alkenal reductase [NAD(P)H] activity"/>
    <property type="evidence" value="ECO:0007669"/>
    <property type="project" value="UniProtKB-EC"/>
</dbReference>
<evidence type="ECO:0000256" key="8">
    <source>
        <dbReference type="ARBA" id="ARBA00022501"/>
    </source>
</evidence>
<evidence type="ECO:0000256" key="34">
    <source>
        <dbReference type="ARBA" id="ARBA00049368"/>
    </source>
</evidence>
<feature type="domain" description="Enoyl reductase (ER)" evidence="35">
    <location>
        <begin position="14"/>
        <end position="335"/>
    </location>
</feature>
<evidence type="ECO:0000256" key="4">
    <source>
        <dbReference type="ARBA" id="ARBA00011981"/>
    </source>
</evidence>
<comment type="subunit">
    <text evidence="3">Monomer or homodimer.</text>
</comment>
<keyword evidence="11" id="KW-0521">NADP</keyword>
<protein>
    <recommendedName>
        <fullName evidence="6">Prostaglandin reductase 1</fullName>
        <ecNumber evidence="4">1.3.1.48</ecNumber>
        <ecNumber evidence="5">1.3.1.74</ecNumber>
    </recommendedName>
    <alternativeName>
        <fullName evidence="19">15-oxoprostaglandin 13-reductase</fullName>
    </alternativeName>
    <alternativeName>
        <fullName evidence="17">Dithiolethione-inducible gene 1 protein</fullName>
    </alternativeName>
    <alternativeName>
        <fullName evidence="16">Leukotriene B4 12-hydroxydehydrogenase</fullName>
    </alternativeName>
    <alternativeName>
        <fullName evidence="18">NAD(P)H-dependent alkenal/one oxidoreductase</fullName>
    </alternativeName>
</protein>
<comment type="catalytic activity">
    <reaction evidence="20">
        <text>octanal + NADP(+) = (2E)-octenal + NADPH + H(+)</text>
        <dbReference type="Rhea" id="RHEA:50780"/>
        <dbReference type="ChEBI" id="CHEBI:15378"/>
        <dbReference type="ChEBI" id="CHEBI:17935"/>
        <dbReference type="ChEBI" id="CHEBI:57783"/>
        <dbReference type="ChEBI" id="CHEBI:58349"/>
        <dbReference type="ChEBI" id="CHEBI:61748"/>
    </reaction>
    <physiologicalReaction direction="right-to-left" evidence="20">
        <dbReference type="Rhea" id="RHEA:50782"/>
    </physiologicalReaction>
</comment>
<dbReference type="InterPro" id="IPR020843">
    <property type="entry name" value="ER"/>
</dbReference>
<dbReference type="InterPro" id="IPR013149">
    <property type="entry name" value="ADH-like_C"/>
</dbReference>
<keyword evidence="14" id="KW-0443">Lipid metabolism</keyword>
<dbReference type="PANTHER" id="PTHR43205:SF7">
    <property type="entry name" value="PROSTAGLANDIN REDUCTASE 1"/>
    <property type="match status" value="1"/>
</dbReference>
<keyword evidence="13" id="KW-0560">Oxidoreductase</keyword>
<evidence type="ECO:0000256" key="20">
    <source>
        <dbReference type="ARBA" id="ARBA00047461"/>
    </source>
</evidence>
<dbReference type="InterPro" id="IPR045010">
    <property type="entry name" value="MDR_fam"/>
</dbReference>
<keyword evidence="8" id="KW-0644">Prostaglandin metabolism</keyword>
<keyword evidence="37" id="KW-1185">Reference proteome</keyword>
<keyword evidence="10" id="KW-0276">Fatty acid metabolism</keyword>
<reference evidence="36" key="1">
    <citation type="submission" date="2022-01" db="UniProtKB">
        <authorList>
            <consortium name="EnsemblMetazoa"/>
        </authorList>
    </citation>
    <scope>IDENTIFICATION</scope>
</reference>
<comment type="catalytic activity">
    <reaction evidence="26">
        <text>nonan-2-one + NADP(+) = (3E)-nonen-2-one + NADPH + H(+)</text>
        <dbReference type="Rhea" id="RHEA:50616"/>
        <dbReference type="ChEBI" id="CHEBI:15378"/>
        <dbReference type="ChEBI" id="CHEBI:57783"/>
        <dbReference type="ChEBI" id="CHEBI:58349"/>
        <dbReference type="ChEBI" id="CHEBI:77927"/>
        <dbReference type="ChEBI" id="CHEBI:133457"/>
    </reaction>
    <physiologicalReaction direction="right-to-left" evidence="26">
        <dbReference type="Rhea" id="RHEA:50618"/>
    </physiologicalReaction>
</comment>
<keyword evidence="15" id="KW-0379">Hydroxylation</keyword>
<dbReference type="EC" id="1.3.1.48" evidence="4"/>
<dbReference type="SUPFAM" id="SSF50129">
    <property type="entry name" value="GroES-like"/>
    <property type="match status" value="2"/>
</dbReference>
<comment type="subcellular location">
    <subcellularLocation>
        <location evidence="1">Cytoplasm</location>
    </subcellularLocation>
</comment>